<dbReference type="SUPFAM" id="SSF82607">
    <property type="entry name" value="YbaB-like"/>
    <property type="match status" value="1"/>
</dbReference>
<protein>
    <submittedName>
        <fullName evidence="2">YbaB/EbfC family nucleoid-associated protein</fullName>
    </submittedName>
</protein>
<keyword evidence="3" id="KW-1185">Reference proteome</keyword>
<comment type="caution">
    <text evidence="2">The sequence shown here is derived from an EMBL/GenBank/DDBJ whole genome shotgun (WGS) entry which is preliminary data.</text>
</comment>
<sequence>MSEPAERLLRRIEAIDTAAADNRRRTESYQRMSAELAEVTGTATSPDGVVTVVTDAAGTVKDIQFTEATRTVSPAALSASVVHTIASARAAAARSQAEVVRRGLGDTTLLDRVLDEDATLFGDRRPPDPGPPPVPRPEPRVSSDDDADDDYDFGAVLR</sequence>
<reference evidence="3" key="1">
    <citation type="journal article" date="2019" name="Int. J. Syst. Evol. Microbiol.">
        <title>The Global Catalogue of Microorganisms (GCM) 10K type strain sequencing project: providing services to taxonomists for standard genome sequencing and annotation.</title>
        <authorList>
            <consortium name="The Broad Institute Genomics Platform"/>
            <consortium name="The Broad Institute Genome Sequencing Center for Infectious Disease"/>
            <person name="Wu L."/>
            <person name="Ma J."/>
        </authorList>
    </citation>
    <scope>NUCLEOTIDE SEQUENCE [LARGE SCALE GENOMIC DNA]</scope>
    <source>
        <strain evidence="3">KCTC 32255</strain>
    </source>
</reference>
<dbReference type="Pfam" id="PF02575">
    <property type="entry name" value="YbaB_DNA_bd"/>
    <property type="match status" value="1"/>
</dbReference>
<evidence type="ECO:0000256" key="1">
    <source>
        <dbReference type="SAM" id="MobiDB-lite"/>
    </source>
</evidence>
<organism evidence="2 3">
    <name type="scientific">Haloechinothrix salitolerans</name>
    <dbReference type="NCBI Taxonomy" id="926830"/>
    <lineage>
        <taxon>Bacteria</taxon>
        <taxon>Bacillati</taxon>
        <taxon>Actinomycetota</taxon>
        <taxon>Actinomycetes</taxon>
        <taxon>Pseudonocardiales</taxon>
        <taxon>Pseudonocardiaceae</taxon>
        <taxon>Haloechinothrix</taxon>
    </lineage>
</organism>
<dbReference type="RefSeq" id="WP_345395251.1">
    <property type="nucleotide sequence ID" value="NZ_BAABLA010000023.1"/>
</dbReference>
<dbReference type="EMBL" id="JBHSXX010000001">
    <property type="protein sequence ID" value="MFC6870381.1"/>
    <property type="molecule type" value="Genomic_DNA"/>
</dbReference>
<feature type="region of interest" description="Disordered" evidence="1">
    <location>
        <begin position="117"/>
        <end position="158"/>
    </location>
</feature>
<proteinExistence type="predicted"/>
<dbReference type="Gene3D" id="3.30.1310.10">
    <property type="entry name" value="Nucleoid-associated protein YbaB-like domain"/>
    <property type="match status" value="1"/>
</dbReference>
<accession>A0ABW2C5L6</accession>
<name>A0ABW2C5L6_9PSEU</name>
<evidence type="ECO:0000313" key="2">
    <source>
        <dbReference type="EMBL" id="MFC6870381.1"/>
    </source>
</evidence>
<gene>
    <name evidence="2" type="ORF">ACFQGD_24910</name>
</gene>
<dbReference type="InterPro" id="IPR036894">
    <property type="entry name" value="YbaB-like_sf"/>
</dbReference>
<dbReference type="Proteomes" id="UP001596337">
    <property type="component" value="Unassembled WGS sequence"/>
</dbReference>
<evidence type="ECO:0000313" key="3">
    <source>
        <dbReference type="Proteomes" id="UP001596337"/>
    </source>
</evidence>
<dbReference type="InterPro" id="IPR004401">
    <property type="entry name" value="YbaB/EbfC"/>
</dbReference>